<feature type="transmembrane region" description="Helical" evidence="3">
    <location>
        <begin position="110"/>
        <end position="129"/>
    </location>
</feature>
<dbReference type="KEGG" id="sphl:LPB140_08860"/>
<feature type="transmembrane region" description="Helical" evidence="3">
    <location>
        <begin position="81"/>
        <end position="104"/>
    </location>
</feature>
<evidence type="ECO:0000256" key="2">
    <source>
        <dbReference type="ARBA" id="ARBA00023169"/>
    </source>
</evidence>
<dbReference type="GO" id="GO:0000271">
    <property type="term" value="P:polysaccharide biosynthetic process"/>
    <property type="evidence" value="ECO:0007669"/>
    <property type="project" value="UniProtKB-KW"/>
</dbReference>
<proteinExistence type="inferred from homology"/>
<feature type="transmembrane region" description="Helical" evidence="3">
    <location>
        <begin position="53"/>
        <end position="69"/>
    </location>
</feature>
<organism evidence="5 6">
    <name type="scientific">Sphingorhabdus lutea</name>
    <dbReference type="NCBI Taxonomy" id="1913578"/>
    <lineage>
        <taxon>Bacteria</taxon>
        <taxon>Pseudomonadati</taxon>
        <taxon>Pseudomonadota</taxon>
        <taxon>Alphaproteobacteria</taxon>
        <taxon>Sphingomonadales</taxon>
        <taxon>Sphingomonadaceae</taxon>
        <taxon>Sphingorhabdus</taxon>
    </lineage>
</organism>
<keyword evidence="3" id="KW-0812">Transmembrane</keyword>
<evidence type="ECO:0000313" key="6">
    <source>
        <dbReference type="Proteomes" id="UP000242561"/>
    </source>
</evidence>
<dbReference type="RefSeq" id="WP_072559529.1">
    <property type="nucleotide sequence ID" value="NZ_CP018154.1"/>
</dbReference>
<keyword evidence="6" id="KW-1185">Reference proteome</keyword>
<evidence type="ECO:0000259" key="4">
    <source>
        <dbReference type="Pfam" id="PF02397"/>
    </source>
</evidence>
<dbReference type="OrthoDB" id="9808602at2"/>
<keyword evidence="3" id="KW-1133">Transmembrane helix</keyword>
<accession>A0A1L3JCN2</accession>
<dbReference type="AlphaFoldDB" id="A0A1L3JCN2"/>
<evidence type="ECO:0000256" key="3">
    <source>
        <dbReference type="SAM" id="Phobius"/>
    </source>
</evidence>
<keyword evidence="3" id="KW-0472">Membrane</keyword>
<feature type="transmembrane region" description="Helical" evidence="3">
    <location>
        <begin position="21"/>
        <end position="41"/>
    </location>
</feature>
<feature type="transmembrane region" description="Helical" evidence="3">
    <location>
        <begin position="240"/>
        <end position="261"/>
    </location>
</feature>
<dbReference type="PANTHER" id="PTHR30576:SF0">
    <property type="entry name" value="UNDECAPRENYL-PHOSPHATE N-ACETYLGALACTOSAMINYL 1-PHOSPHATE TRANSFERASE-RELATED"/>
    <property type="match status" value="1"/>
</dbReference>
<protein>
    <recommendedName>
        <fullName evidence="4">Bacterial sugar transferase domain-containing protein</fullName>
    </recommendedName>
</protein>
<evidence type="ECO:0000313" key="5">
    <source>
        <dbReference type="EMBL" id="APG62880.1"/>
    </source>
</evidence>
<reference evidence="5 6" key="1">
    <citation type="submission" date="2016-11" db="EMBL/GenBank/DDBJ databases">
        <title>Sphingorhabdus sp. LPB0140, isolated from marine environment.</title>
        <authorList>
            <person name="Kim E."/>
            <person name="Yi H."/>
        </authorList>
    </citation>
    <scope>NUCLEOTIDE SEQUENCE [LARGE SCALE GENOMIC DNA]</scope>
    <source>
        <strain evidence="5 6">LPB0140</strain>
    </source>
</reference>
<dbReference type="STRING" id="1913578.LPB140_08860"/>
<gene>
    <name evidence="5" type="ORF">LPB140_08860</name>
</gene>
<dbReference type="PANTHER" id="PTHR30576">
    <property type="entry name" value="COLANIC BIOSYNTHESIS UDP-GLUCOSE LIPID CARRIER TRANSFERASE"/>
    <property type="match status" value="1"/>
</dbReference>
<feature type="domain" description="Bacterial sugar transferase" evidence="4">
    <location>
        <begin position="235"/>
        <end position="423"/>
    </location>
</feature>
<comment type="similarity">
    <text evidence="1">Belongs to the bacterial sugar transferase family.</text>
</comment>
<dbReference type="Pfam" id="PF02397">
    <property type="entry name" value="Bac_transf"/>
    <property type="match status" value="1"/>
</dbReference>
<dbReference type="InterPro" id="IPR003362">
    <property type="entry name" value="Bact_transf"/>
</dbReference>
<dbReference type="EMBL" id="CP018154">
    <property type="protein sequence ID" value="APG62880.1"/>
    <property type="molecule type" value="Genomic_DNA"/>
</dbReference>
<dbReference type="GO" id="GO:0016780">
    <property type="term" value="F:phosphotransferase activity, for other substituted phosphate groups"/>
    <property type="evidence" value="ECO:0007669"/>
    <property type="project" value="TreeGrafter"/>
</dbReference>
<name>A0A1L3JCN2_9SPHN</name>
<evidence type="ECO:0000256" key="1">
    <source>
        <dbReference type="ARBA" id="ARBA00006464"/>
    </source>
</evidence>
<sequence>MQTPLGAATVKASLLDRGLTQLILCLIIGVIVPTTIILLMIPKVGFSSDTSLYSFWMSFFSTAFSIAALRKMRGFPGTSDAAFILPTFATLYGIGVIILLALRLPYSNMIISLAFASSVTTRFAIDAIIRRSPKVHYYLIPGGRIETLQKHINIPASYLKDAILPGDPHAIIIADLHFDHDDEWEKMIAKAALSGIAVYHFKQVSEALSGRVRMEHISENSFGSLLPSQPYRHVKRLGDLILCFIAFPIILLPMLIAAIMVKIDSTGPIFFKQKRMGYRGEIFEVVKFRTMRNAEAPSDKTDPRVEAMTKEQDKRITRYGMFLRRSRIDELPQIWNIIKGEMSWIGPRPEAVALSEWYENEIPFYSYRHIVRPGITGWAQVNQGHVTELEDIDTKLQYDFFYIKNFSYWLDAIIFLRTILVMLTGYGSK</sequence>
<dbReference type="Proteomes" id="UP000242561">
    <property type="component" value="Chromosome"/>
</dbReference>
<keyword evidence="2" id="KW-0270">Exopolysaccharide synthesis</keyword>